<gene>
    <name evidence="2" type="ORF">MNBD_NITROSPINAE04-2303</name>
</gene>
<accession>A0A3B1CA06</accession>
<reference evidence="2" key="1">
    <citation type="submission" date="2018-06" db="EMBL/GenBank/DDBJ databases">
        <authorList>
            <person name="Zhirakovskaya E."/>
        </authorList>
    </citation>
    <scope>NUCLEOTIDE SEQUENCE</scope>
</reference>
<feature type="region of interest" description="Disordered" evidence="1">
    <location>
        <begin position="130"/>
        <end position="159"/>
    </location>
</feature>
<organism evidence="2">
    <name type="scientific">hydrothermal vent metagenome</name>
    <dbReference type="NCBI Taxonomy" id="652676"/>
    <lineage>
        <taxon>unclassified sequences</taxon>
        <taxon>metagenomes</taxon>
        <taxon>ecological metagenomes</taxon>
    </lineage>
</organism>
<dbReference type="PANTHER" id="PTHR35024">
    <property type="entry name" value="HYPOTHETICAL CYTOSOLIC PROTEIN"/>
    <property type="match status" value="1"/>
</dbReference>
<proteinExistence type="predicted"/>
<dbReference type="Pfam" id="PF04519">
    <property type="entry name" value="Bactofilin"/>
    <property type="match status" value="1"/>
</dbReference>
<dbReference type="EMBL" id="UOGA01000286">
    <property type="protein sequence ID" value="VAX25002.1"/>
    <property type="molecule type" value="Genomic_DNA"/>
</dbReference>
<evidence type="ECO:0008006" key="3">
    <source>
        <dbReference type="Google" id="ProtNLM"/>
    </source>
</evidence>
<evidence type="ECO:0000313" key="2">
    <source>
        <dbReference type="EMBL" id="VAX25002.1"/>
    </source>
</evidence>
<dbReference type="PANTHER" id="PTHR35024:SF4">
    <property type="entry name" value="POLYMER-FORMING CYTOSKELETAL PROTEIN"/>
    <property type="match status" value="1"/>
</dbReference>
<dbReference type="InterPro" id="IPR007607">
    <property type="entry name" value="BacA/B"/>
</dbReference>
<evidence type="ECO:0000256" key="1">
    <source>
        <dbReference type="SAM" id="MobiDB-lite"/>
    </source>
</evidence>
<dbReference type="AlphaFoldDB" id="A0A3B1CA06"/>
<name>A0A3B1CA06_9ZZZZ</name>
<sequence>MGRSNMEKDVIKAFLGDETEFKGTLSFEGTVRIDGRFEGEVLTEDNLIIGDKALVKAEIKVGAILVQGVVEGNIYAAQKIQIASKGKLVGSIVTPSLHIEEGAILEGNVSMLKHDEKKIRILPRKRNQNAGAEEKIATDENNFSSNDFGAPAVKSVNFE</sequence>
<protein>
    <recommendedName>
        <fullName evidence="3">Integral membrane protein CcmA involved in cell shape determination</fullName>
    </recommendedName>
</protein>